<gene>
    <name evidence="1" type="ORF">OIH86_00150</name>
</gene>
<evidence type="ECO:0008006" key="3">
    <source>
        <dbReference type="Google" id="ProtNLM"/>
    </source>
</evidence>
<accession>A0ABT3DB78</accession>
<evidence type="ECO:0000313" key="2">
    <source>
        <dbReference type="Proteomes" id="UP001526147"/>
    </source>
</evidence>
<organism evidence="1 2">
    <name type="scientific">Metabacillus halosaccharovorans</name>
    <dbReference type="NCBI Taxonomy" id="930124"/>
    <lineage>
        <taxon>Bacteria</taxon>
        <taxon>Bacillati</taxon>
        <taxon>Bacillota</taxon>
        <taxon>Bacilli</taxon>
        <taxon>Bacillales</taxon>
        <taxon>Bacillaceae</taxon>
        <taxon>Metabacillus</taxon>
    </lineage>
</organism>
<comment type="caution">
    <text evidence="1">The sequence shown here is derived from an EMBL/GenBank/DDBJ whole genome shotgun (WGS) entry which is preliminary data.</text>
</comment>
<sequence length="58" mass="6844">MKYIQNDKILQLTEKTLIVGVDIAKHKQVARAQDYRSIQFGKVHTFLNSFEEFEGFIR</sequence>
<evidence type="ECO:0000313" key="1">
    <source>
        <dbReference type="EMBL" id="MCV9884101.1"/>
    </source>
</evidence>
<proteinExistence type="predicted"/>
<dbReference type="RefSeq" id="WP_264141145.1">
    <property type="nucleotide sequence ID" value="NZ_JAOYEY010000007.1"/>
</dbReference>
<reference evidence="1 2" key="1">
    <citation type="submission" date="2022-10" db="EMBL/GenBank/DDBJ databases">
        <title>Draft genome assembly of moderately radiation resistant bacterium Metabacillus halosaccharovorans.</title>
        <authorList>
            <person name="Pal S."/>
            <person name="Gopinathan A."/>
        </authorList>
    </citation>
    <scope>NUCLEOTIDE SEQUENCE [LARGE SCALE GENOMIC DNA]</scope>
    <source>
        <strain evidence="1 2">VITHBRA001</strain>
    </source>
</reference>
<dbReference type="EMBL" id="JAOYEY010000007">
    <property type="protein sequence ID" value="MCV9884101.1"/>
    <property type="molecule type" value="Genomic_DNA"/>
</dbReference>
<keyword evidence="2" id="KW-1185">Reference proteome</keyword>
<dbReference type="Proteomes" id="UP001526147">
    <property type="component" value="Unassembled WGS sequence"/>
</dbReference>
<name>A0ABT3DB78_9BACI</name>
<protein>
    <recommendedName>
        <fullName evidence="3">IS110 family transposase</fullName>
    </recommendedName>
</protein>